<proteinExistence type="predicted"/>
<evidence type="ECO:0000313" key="1">
    <source>
        <dbReference type="EMBL" id="EFW11818.1"/>
    </source>
</evidence>
<evidence type="ECO:0000313" key="2">
    <source>
        <dbReference type="Proteomes" id="UP000013568"/>
    </source>
</evidence>
<protein>
    <submittedName>
        <fullName evidence="1">Uncharacterized protein</fullName>
    </submittedName>
</protein>
<sequence length="182" mass="21034">MKGSYRQPWCRGKGICRHALPGGNHRINALIQCLFTQIGSPRKRRDDHICFIIGWRADNHAYIADKHQRTNISADQIVFTQRGAAGFHQFVNALRYRHAVDLRRIVQTLHMLTVTEHYRAFVGIVAAHPFKHGRTIVQSVRHHVHLGFNPWNHLTIKPNIIGFLRHCCISFFVVYPSSFVLL</sequence>
<keyword evidence="2" id="KW-1185">Reference proteome</keyword>
<dbReference type="AlphaFoldDB" id="E9CNN7"/>
<organism evidence="1 2">
    <name type="scientific">Serratia symbiotica str. Tucson</name>
    <dbReference type="NCBI Taxonomy" id="914128"/>
    <lineage>
        <taxon>Bacteria</taxon>
        <taxon>Pseudomonadati</taxon>
        <taxon>Pseudomonadota</taxon>
        <taxon>Gammaproteobacteria</taxon>
        <taxon>Enterobacterales</taxon>
        <taxon>Yersiniaceae</taxon>
        <taxon>Serratia</taxon>
        <taxon>Serratia symbiotica</taxon>
    </lineage>
</organism>
<dbReference type="HOGENOM" id="CLU_1481039_0_0_6"/>
<gene>
    <name evidence="1" type="ORF">SSYM_2053</name>
</gene>
<reference evidence="2" key="1">
    <citation type="journal article" date="2011" name="Genome Biol. Evol.">
        <title>Massive genomic decay in Serratia symbiotica, a recently evolved symbiont of aphids.</title>
        <authorList>
            <person name="Burke G.R."/>
            <person name="Moran N.A."/>
        </authorList>
    </citation>
    <scope>NUCLEOTIDE SEQUENCE [LARGE SCALE GENOMIC DNA]</scope>
    <source>
        <strain evidence="2">Tucson</strain>
    </source>
</reference>
<name>E9CNN7_9GAMM</name>
<dbReference type="EMBL" id="GL636121">
    <property type="protein sequence ID" value="EFW11818.1"/>
    <property type="molecule type" value="Genomic_DNA"/>
</dbReference>
<accession>E9CNN7</accession>
<dbReference type="Proteomes" id="UP000013568">
    <property type="component" value="Unassembled WGS sequence"/>
</dbReference>